<keyword evidence="3" id="KW-1185">Reference proteome</keyword>
<dbReference type="HOGENOM" id="CLU_1223346_0_0_7"/>
<dbReference type="AlphaFoldDB" id="V8C735"/>
<keyword evidence="1" id="KW-1133">Transmembrane helix</keyword>
<gene>
    <name evidence="2" type="ORF">HMPREF2086_01017</name>
</gene>
<sequence>MRDCFSVLELVFGIAILGAFVFFGLPPKSSQALHSAAIHTLSHIRYTQHLALNDSLDFATTAQTQTLTKMHPSISPSKLLESHKNFWQIQFHQSGIYTPQSFSIYFDTPRFAPTTDRDNQPSVGDIIATSGKNKRCLSGYSNINISIECRNNAEIAVRLGEYFGVEFISLDSNPHCQEMGTFRVKFDRFGKPYCGKEALALHAPLKITLHKKGFSKSICIHPNTGYASLSHNGVC</sequence>
<dbReference type="EMBL" id="AZJI01000005">
    <property type="protein sequence ID" value="ETD23218.1"/>
    <property type="molecule type" value="Genomic_DNA"/>
</dbReference>
<evidence type="ECO:0000256" key="1">
    <source>
        <dbReference type="SAM" id="Phobius"/>
    </source>
</evidence>
<evidence type="ECO:0000313" key="3">
    <source>
        <dbReference type="Proteomes" id="UP000018731"/>
    </source>
</evidence>
<protein>
    <recommendedName>
        <fullName evidence="4">Type II secretion system protein</fullName>
    </recommendedName>
</protein>
<reference evidence="2 3" key="1">
    <citation type="journal article" date="2014" name="Genome Announc.">
        <title>Draft genome sequences of six enterohepatic helicobacter species isolated from humans and one from rhesus macaques.</title>
        <authorList>
            <person name="Shen Z."/>
            <person name="Sheh A."/>
            <person name="Young S.K."/>
            <person name="Abouelliel A."/>
            <person name="Ward D.V."/>
            <person name="Earl A.M."/>
            <person name="Fox J.G."/>
        </authorList>
    </citation>
    <scope>NUCLEOTIDE SEQUENCE [LARGE SCALE GENOMIC DNA]</scope>
    <source>
        <strain evidence="2 3">MIT 99-5501</strain>
    </source>
</reference>
<keyword evidence="1" id="KW-0472">Membrane</keyword>
<proteinExistence type="predicted"/>
<feature type="transmembrane region" description="Helical" evidence="1">
    <location>
        <begin position="7"/>
        <end position="25"/>
    </location>
</feature>
<organism evidence="2 3">
    <name type="scientific">Helicobacter macacae MIT 99-5501</name>
    <dbReference type="NCBI Taxonomy" id="1357400"/>
    <lineage>
        <taxon>Bacteria</taxon>
        <taxon>Pseudomonadati</taxon>
        <taxon>Campylobacterota</taxon>
        <taxon>Epsilonproteobacteria</taxon>
        <taxon>Campylobacterales</taxon>
        <taxon>Helicobacteraceae</taxon>
        <taxon>Helicobacter</taxon>
    </lineage>
</organism>
<accession>V8C735</accession>
<dbReference type="STRING" id="1357400.HMPREF2086_01017"/>
<dbReference type="eggNOG" id="COG2165">
    <property type="taxonomic scope" value="Bacteria"/>
</dbReference>
<evidence type="ECO:0008006" key="4">
    <source>
        <dbReference type="Google" id="ProtNLM"/>
    </source>
</evidence>
<dbReference type="Proteomes" id="UP000018731">
    <property type="component" value="Unassembled WGS sequence"/>
</dbReference>
<evidence type="ECO:0000313" key="2">
    <source>
        <dbReference type="EMBL" id="ETD23218.1"/>
    </source>
</evidence>
<comment type="caution">
    <text evidence="2">The sequence shown here is derived from an EMBL/GenBank/DDBJ whole genome shotgun (WGS) entry which is preliminary data.</text>
</comment>
<dbReference type="PATRIC" id="fig|1357400.3.peg.1393"/>
<name>V8C735_9HELI</name>
<keyword evidence="1" id="KW-0812">Transmembrane</keyword>